<dbReference type="AlphaFoldDB" id="A0A8J2IU33"/>
<reference evidence="1" key="1">
    <citation type="submission" date="2021-05" db="EMBL/GenBank/DDBJ databases">
        <authorList>
            <person name="Khan N."/>
        </authorList>
    </citation>
    <scope>NUCLEOTIDE SEQUENCE</scope>
</reference>
<protein>
    <submittedName>
        <fullName evidence="1">Uncharacterized protein</fullName>
    </submittedName>
</protein>
<name>A0A8J2IU33_FUSEQ</name>
<accession>A0A8J2IU33</accession>
<organism evidence="1 2">
    <name type="scientific">Fusarium equiseti</name>
    <name type="common">Fusarium scirpi</name>
    <dbReference type="NCBI Taxonomy" id="61235"/>
    <lineage>
        <taxon>Eukaryota</taxon>
        <taxon>Fungi</taxon>
        <taxon>Dikarya</taxon>
        <taxon>Ascomycota</taxon>
        <taxon>Pezizomycotina</taxon>
        <taxon>Sordariomycetes</taxon>
        <taxon>Hypocreomycetidae</taxon>
        <taxon>Hypocreales</taxon>
        <taxon>Nectriaceae</taxon>
        <taxon>Fusarium</taxon>
        <taxon>Fusarium incarnatum-equiseti species complex</taxon>
    </lineage>
</organism>
<sequence length="433" mass="49127">MSTGQALETLSVIVSHRLGPTNVVAPTPGLVHLVSLQGIDETNFDEIAGKKYVLMTSLFSWTYTALPPGAPDVVSMLPYLGREGKCLTVLRTDMVNDPKTKDAPSKPTVEEMVTRRQHDGYNLVHHRVITGEQTAAMYRAALSRLRMLVDREALEKERQNILRNLRAPVFSEEGSSPVRTRLSVFSDQNPHTNYMSKQEIKSDIVDIAKALNGINETVHEKGYAFSLNRRRRCDPLSPFLEQRHDDFMSFVSEHICPRMPEAARYHMFENADTPAKKEPYNHHAIPSNTDYAVVQEWVLKKLRRIHQQTYISAFGLDEKEVKLQCKRIYATGADAPLPEPERETRKILLDSLTVPTSDLLDWEARTLEIEYYAGFIHEKLRKEMPRGEETYDASAPTSAVFSLQFDEPIYTLSVTAKKPKVLTKASQEELDPG</sequence>
<proteinExistence type="predicted"/>
<gene>
    <name evidence="1" type="ORF">FEQUK3_LOCUS7682</name>
</gene>
<evidence type="ECO:0000313" key="2">
    <source>
        <dbReference type="Proteomes" id="UP000693738"/>
    </source>
</evidence>
<dbReference type="Proteomes" id="UP000693738">
    <property type="component" value="Unassembled WGS sequence"/>
</dbReference>
<comment type="caution">
    <text evidence="1">The sequence shown here is derived from an EMBL/GenBank/DDBJ whole genome shotgun (WGS) entry which is preliminary data.</text>
</comment>
<dbReference type="EMBL" id="CAJSTJ010000145">
    <property type="protein sequence ID" value="CAG7561961.1"/>
    <property type="molecule type" value="Genomic_DNA"/>
</dbReference>
<evidence type="ECO:0000313" key="1">
    <source>
        <dbReference type="EMBL" id="CAG7561961.1"/>
    </source>
</evidence>